<evidence type="ECO:0000259" key="1">
    <source>
        <dbReference type="Pfam" id="PF13192"/>
    </source>
</evidence>
<feature type="domain" description="Thioredoxin-like fold" evidence="1">
    <location>
        <begin position="24"/>
        <end position="97"/>
    </location>
</feature>
<dbReference type="Pfam" id="PF13192">
    <property type="entry name" value="Thioredoxin_3"/>
    <property type="match status" value="1"/>
</dbReference>
<dbReference type="STRING" id="889453.SAMN03080601_03009"/>
<dbReference type="EMBL" id="FUYV01000020">
    <property type="protein sequence ID" value="SKC23724.1"/>
    <property type="molecule type" value="Genomic_DNA"/>
</dbReference>
<protein>
    <submittedName>
        <fullName evidence="2">Small redox-active disulfide protein 2</fullName>
    </submittedName>
</protein>
<dbReference type="PANTHER" id="PTHR36450:SF1">
    <property type="entry name" value="THIOREDOXIN"/>
    <property type="match status" value="1"/>
</dbReference>
<proteinExistence type="predicted"/>
<evidence type="ECO:0000313" key="3">
    <source>
        <dbReference type="Proteomes" id="UP000191055"/>
    </source>
</evidence>
<keyword evidence="3" id="KW-1185">Reference proteome</keyword>
<name>A0A1T5HSP8_9BACT</name>
<dbReference type="AlphaFoldDB" id="A0A1T5HSP8"/>
<dbReference type="PANTHER" id="PTHR36450">
    <property type="entry name" value="THIOREDOXIN"/>
    <property type="match status" value="1"/>
</dbReference>
<dbReference type="NCBIfam" id="TIGR00412">
    <property type="entry name" value="redox_disulf_2"/>
    <property type="match status" value="1"/>
</dbReference>
<dbReference type="Gene3D" id="3.40.30.10">
    <property type="entry name" value="Glutaredoxin"/>
    <property type="match status" value="1"/>
</dbReference>
<organism evidence="2 3">
    <name type="scientific">Alkalitalea saponilacus</name>
    <dbReference type="NCBI Taxonomy" id="889453"/>
    <lineage>
        <taxon>Bacteria</taxon>
        <taxon>Pseudomonadati</taxon>
        <taxon>Bacteroidota</taxon>
        <taxon>Bacteroidia</taxon>
        <taxon>Marinilabiliales</taxon>
        <taxon>Marinilabiliaceae</taxon>
        <taxon>Alkalitalea</taxon>
    </lineage>
</organism>
<evidence type="ECO:0000313" key="2">
    <source>
        <dbReference type="EMBL" id="SKC23724.1"/>
    </source>
</evidence>
<dbReference type="InterPro" id="IPR005243">
    <property type="entry name" value="THIRX-like_proc"/>
</dbReference>
<dbReference type="SUPFAM" id="SSF52833">
    <property type="entry name" value="Thioredoxin-like"/>
    <property type="match status" value="1"/>
</dbReference>
<accession>A0A1T5HSP8</accession>
<dbReference type="InterPro" id="IPR012336">
    <property type="entry name" value="Thioredoxin-like_fold"/>
</dbReference>
<dbReference type="InterPro" id="IPR036249">
    <property type="entry name" value="Thioredoxin-like_sf"/>
</dbReference>
<gene>
    <name evidence="2" type="ORF">SAMN03080601_03009</name>
</gene>
<dbReference type="Proteomes" id="UP000191055">
    <property type="component" value="Unassembled WGS sequence"/>
</dbReference>
<sequence length="103" mass="11293">MHITNTFRYFAKRKNTKHFIMAADIKVLGPGCAKCKTLEKATQEAVEELQLNATVSKVEDIMEIMSYNVVSTPAVVVDGKVVVKGRVPSKDELKKLIGDAANA</sequence>
<reference evidence="2 3" key="1">
    <citation type="submission" date="2017-02" db="EMBL/GenBank/DDBJ databases">
        <authorList>
            <person name="Peterson S.W."/>
        </authorList>
    </citation>
    <scope>NUCLEOTIDE SEQUENCE [LARGE SCALE GENOMIC DNA]</scope>
    <source>
        <strain evidence="2 3">DSM 24412</strain>
    </source>
</reference>